<proteinExistence type="predicted"/>
<name>A0A516INR4_9SPHN</name>
<dbReference type="GO" id="GO:0003700">
    <property type="term" value="F:DNA-binding transcription factor activity"/>
    <property type="evidence" value="ECO:0007669"/>
    <property type="project" value="InterPro"/>
</dbReference>
<dbReference type="GO" id="GO:0003677">
    <property type="term" value="F:DNA binding"/>
    <property type="evidence" value="ECO:0007669"/>
    <property type="project" value="UniProtKB-KW"/>
</dbReference>
<dbReference type="PROSITE" id="PS50937">
    <property type="entry name" value="HTH_MERR_2"/>
    <property type="match status" value="1"/>
</dbReference>
<gene>
    <name evidence="3" type="ORF">FMM02_00395</name>
</gene>
<evidence type="ECO:0000256" key="1">
    <source>
        <dbReference type="ARBA" id="ARBA00023125"/>
    </source>
</evidence>
<dbReference type="CDD" id="cd04785">
    <property type="entry name" value="HTH_CadR-PbrR-like"/>
    <property type="match status" value="1"/>
</dbReference>
<keyword evidence="4" id="KW-1185">Reference proteome</keyword>
<feature type="domain" description="HTH merR-type" evidence="2">
    <location>
        <begin position="7"/>
        <end position="76"/>
    </location>
</feature>
<organism evidence="3 4">
    <name type="scientific">Sphingomonas xanthus</name>
    <dbReference type="NCBI Taxonomy" id="2594473"/>
    <lineage>
        <taxon>Bacteria</taxon>
        <taxon>Pseudomonadati</taxon>
        <taxon>Pseudomonadota</taxon>
        <taxon>Alphaproteobacteria</taxon>
        <taxon>Sphingomonadales</taxon>
        <taxon>Sphingomonadaceae</taxon>
        <taxon>Sphingomonas</taxon>
    </lineage>
</organism>
<dbReference type="Proteomes" id="UP000321857">
    <property type="component" value="Chromosome"/>
</dbReference>
<dbReference type="Gene3D" id="1.10.1660.10">
    <property type="match status" value="1"/>
</dbReference>
<dbReference type="EMBL" id="CP041659">
    <property type="protein sequence ID" value="QDP18553.1"/>
    <property type="molecule type" value="Genomic_DNA"/>
</dbReference>
<dbReference type="InterPro" id="IPR000551">
    <property type="entry name" value="MerR-type_HTH_dom"/>
</dbReference>
<dbReference type="PRINTS" id="PR00040">
    <property type="entry name" value="HTHMERR"/>
</dbReference>
<dbReference type="PANTHER" id="PTHR30204">
    <property type="entry name" value="REDOX-CYCLING DRUG-SENSING TRANSCRIPTIONAL ACTIVATOR SOXR"/>
    <property type="match status" value="1"/>
</dbReference>
<dbReference type="InterPro" id="IPR047057">
    <property type="entry name" value="MerR_fam"/>
</dbReference>
<dbReference type="InterPro" id="IPR009061">
    <property type="entry name" value="DNA-bd_dom_put_sf"/>
</dbReference>
<dbReference type="KEGG" id="sxa:FMM02_00395"/>
<dbReference type="SMART" id="SM00422">
    <property type="entry name" value="HTH_MERR"/>
    <property type="match status" value="1"/>
</dbReference>
<dbReference type="OrthoDB" id="9802944at2"/>
<sequence>MVSTKRTLSRGELARRTGVNSETIRYFERIGILSTPQRTEGGHRVYDEGHVRTLSFVRRARGLGFAPDEVRAILHLGGPGKACCAEVRDIAECHLEQVRAKIADLLEIERLLAATVERCSGGSDPDCAVIDMIEHPEPVQSM</sequence>
<accession>A0A516INR4</accession>
<dbReference type="Pfam" id="PF13411">
    <property type="entry name" value="MerR_1"/>
    <property type="match status" value="1"/>
</dbReference>
<keyword evidence="1" id="KW-0238">DNA-binding</keyword>
<dbReference type="AlphaFoldDB" id="A0A516INR4"/>
<reference evidence="3 4" key="1">
    <citation type="submission" date="2019-07" db="EMBL/GenBank/DDBJ databases">
        <title>Sphingomonas AE3 Genome sequencing and assembly.</title>
        <authorList>
            <person name="Kim H."/>
        </authorList>
    </citation>
    <scope>NUCLEOTIDE SEQUENCE [LARGE SCALE GENOMIC DNA]</scope>
    <source>
        <strain evidence="3 4">AE3</strain>
    </source>
</reference>
<protein>
    <submittedName>
        <fullName evidence="3">Helix-turn-helix domain-containing protein</fullName>
    </submittedName>
</protein>
<evidence type="ECO:0000313" key="3">
    <source>
        <dbReference type="EMBL" id="QDP18553.1"/>
    </source>
</evidence>
<evidence type="ECO:0000313" key="4">
    <source>
        <dbReference type="Proteomes" id="UP000321857"/>
    </source>
</evidence>
<dbReference type="PANTHER" id="PTHR30204:SF92">
    <property type="entry name" value="HTH-TYPE TRANSCRIPTIONAL REGULATOR ZNTR"/>
    <property type="match status" value="1"/>
</dbReference>
<dbReference type="SUPFAM" id="SSF46955">
    <property type="entry name" value="Putative DNA-binding domain"/>
    <property type="match status" value="1"/>
</dbReference>
<dbReference type="RefSeq" id="WP_147493016.1">
    <property type="nucleotide sequence ID" value="NZ_CP041659.1"/>
</dbReference>
<evidence type="ECO:0000259" key="2">
    <source>
        <dbReference type="PROSITE" id="PS50937"/>
    </source>
</evidence>